<comment type="caution">
    <text evidence="6">The sequence shown here is derived from an EMBL/GenBank/DDBJ whole genome shotgun (WGS) entry which is preliminary data.</text>
</comment>
<dbReference type="GO" id="GO:0022857">
    <property type="term" value="F:transmembrane transporter activity"/>
    <property type="evidence" value="ECO:0007669"/>
    <property type="project" value="InterPro"/>
</dbReference>
<dbReference type="Gene3D" id="3.40.50.300">
    <property type="entry name" value="P-loop containing nucleotide triphosphate hydrolases"/>
    <property type="match status" value="1"/>
</dbReference>
<dbReference type="InterPro" id="IPR027417">
    <property type="entry name" value="P-loop_NTPase"/>
</dbReference>
<dbReference type="GO" id="GO:0015697">
    <property type="term" value="P:quaternary ammonium group transport"/>
    <property type="evidence" value="ECO:0007669"/>
    <property type="project" value="UniProtKB-ARBA"/>
</dbReference>
<keyword evidence="4" id="KW-0067">ATP-binding</keyword>
<name>A0A0P6VL24_9HYPH</name>
<dbReference type="PROSITE" id="PS50893">
    <property type="entry name" value="ABC_TRANSPORTER_2"/>
    <property type="match status" value="1"/>
</dbReference>
<organism evidence="6 7">
    <name type="scientific">Prosthecodimorpha hirschii</name>
    <dbReference type="NCBI Taxonomy" id="665126"/>
    <lineage>
        <taxon>Bacteria</taxon>
        <taxon>Pseudomonadati</taxon>
        <taxon>Pseudomonadota</taxon>
        <taxon>Alphaproteobacteria</taxon>
        <taxon>Hyphomicrobiales</taxon>
        <taxon>Ancalomicrobiaceae</taxon>
        <taxon>Prosthecodimorpha</taxon>
    </lineage>
</organism>
<keyword evidence="7" id="KW-1185">Reference proteome</keyword>
<feature type="domain" description="ABC transporter" evidence="5">
    <location>
        <begin position="10"/>
        <end position="241"/>
    </location>
</feature>
<sequence length="334" mass="35342">MSLTQTGKPVALRGLVKSYGGAAPALAGIDLDIEAGSFCTLLGASGSGKTTLLKTIAGFETPDRGEIRIGSRDIAPVPVARRNIGMVFQNYALFPHLTVARNVAFGLEMRKLKRAEIARRVEAALALVSLDGFGGRSPRELSGGQQQRVALARALVIEPDILLMDEPLGALDKNLRQAIQVQLRDLHRRIGATIVYVTHDQEEALFLSDRIALMDKGLIVQVGTPQELYFRPANRFVATFLGECNLLPAPSGRGEIGLRPEKTLVGGKAAAADIRLDGTLVSAVFTGTGYRIAATVSGRPVTALVANDDPAAMLAPGSALPIGYMIGHAMALGD</sequence>
<dbReference type="InterPro" id="IPR017871">
    <property type="entry name" value="ABC_transporter-like_CS"/>
</dbReference>
<dbReference type="InterPro" id="IPR003593">
    <property type="entry name" value="AAA+_ATPase"/>
</dbReference>
<proteinExistence type="inferred from homology"/>
<evidence type="ECO:0000313" key="6">
    <source>
        <dbReference type="EMBL" id="KPL53379.1"/>
    </source>
</evidence>
<dbReference type="SMART" id="SM00382">
    <property type="entry name" value="AAA"/>
    <property type="match status" value="1"/>
</dbReference>
<dbReference type="Pfam" id="PF00005">
    <property type="entry name" value="ABC_tran"/>
    <property type="match status" value="1"/>
</dbReference>
<dbReference type="EMBL" id="LJYW01000001">
    <property type="protein sequence ID" value="KPL53379.1"/>
    <property type="molecule type" value="Genomic_DNA"/>
</dbReference>
<evidence type="ECO:0000313" key="7">
    <source>
        <dbReference type="Proteomes" id="UP000048984"/>
    </source>
</evidence>
<dbReference type="GO" id="GO:0043190">
    <property type="term" value="C:ATP-binding cassette (ABC) transporter complex"/>
    <property type="evidence" value="ECO:0007669"/>
    <property type="project" value="InterPro"/>
</dbReference>
<reference evidence="6 7" key="1">
    <citation type="submission" date="2015-09" db="EMBL/GenBank/DDBJ databases">
        <authorList>
            <person name="Jackson K.R."/>
            <person name="Lunt B.L."/>
            <person name="Fisher J.N.B."/>
            <person name="Gardner A.V."/>
            <person name="Bailey M.E."/>
            <person name="Deus L.M."/>
            <person name="Earl A.S."/>
            <person name="Gibby P.D."/>
            <person name="Hartmann K.A."/>
            <person name="Liu J.E."/>
            <person name="Manci A.M."/>
            <person name="Nielsen D.A."/>
            <person name="Solomon M.B."/>
            <person name="Breakwell D.P."/>
            <person name="Burnett S.H."/>
            <person name="Grose J.H."/>
        </authorList>
    </citation>
    <scope>NUCLEOTIDE SEQUENCE [LARGE SCALE GENOMIC DNA]</scope>
    <source>
        <strain evidence="6 7">16</strain>
    </source>
</reference>
<dbReference type="Pfam" id="PF08402">
    <property type="entry name" value="TOBE_2"/>
    <property type="match status" value="1"/>
</dbReference>
<evidence type="ECO:0000259" key="5">
    <source>
        <dbReference type="PROSITE" id="PS50893"/>
    </source>
</evidence>
<dbReference type="InterPro" id="IPR013611">
    <property type="entry name" value="Transp-assoc_OB_typ2"/>
</dbReference>
<dbReference type="RefSeq" id="WP_054359544.1">
    <property type="nucleotide sequence ID" value="NZ_LJYW01000001.1"/>
</dbReference>
<dbReference type="Gene3D" id="2.40.50.100">
    <property type="match status" value="1"/>
</dbReference>
<accession>A0A0P6VL24</accession>
<reference evidence="6 7" key="2">
    <citation type="submission" date="2015-10" db="EMBL/GenBank/DDBJ databases">
        <title>Draft Genome Sequence of Prosthecomicrobium hirschii ATCC 27832.</title>
        <authorList>
            <person name="Daniel J."/>
            <person name="Givan S.A."/>
            <person name="Brun Y.V."/>
            <person name="Brown P.J."/>
        </authorList>
    </citation>
    <scope>NUCLEOTIDE SEQUENCE [LARGE SCALE GENOMIC DNA]</scope>
    <source>
        <strain evidence="6 7">16</strain>
    </source>
</reference>
<dbReference type="Proteomes" id="UP000048984">
    <property type="component" value="Unassembled WGS sequence"/>
</dbReference>
<dbReference type="STRING" id="665126.ABB55_15085"/>
<dbReference type="PANTHER" id="PTHR42781:SF4">
    <property type="entry name" value="SPERMIDINE_PUTRESCINE IMPORT ATP-BINDING PROTEIN POTA"/>
    <property type="match status" value="1"/>
</dbReference>
<dbReference type="GO" id="GO:0016887">
    <property type="term" value="F:ATP hydrolysis activity"/>
    <property type="evidence" value="ECO:0007669"/>
    <property type="project" value="InterPro"/>
</dbReference>
<dbReference type="SUPFAM" id="SSF52540">
    <property type="entry name" value="P-loop containing nucleoside triphosphate hydrolases"/>
    <property type="match status" value="1"/>
</dbReference>
<dbReference type="GO" id="GO:0005524">
    <property type="term" value="F:ATP binding"/>
    <property type="evidence" value="ECO:0007669"/>
    <property type="project" value="UniProtKB-KW"/>
</dbReference>
<comment type="similarity">
    <text evidence="1">Belongs to the ABC transporter superfamily.</text>
</comment>
<evidence type="ECO:0000256" key="4">
    <source>
        <dbReference type="ARBA" id="ARBA00022840"/>
    </source>
</evidence>
<evidence type="ECO:0000256" key="2">
    <source>
        <dbReference type="ARBA" id="ARBA00022448"/>
    </source>
</evidence>
<dbReference type="FunFam" id="3.40.50.300:FF:000425">
    <property type="entry name" value="Probable ABC transporter, ATP-binding subunit"/>
    <property type="match status" value="1"/>
</dbReference>
<evidence type="ECO:0000256" key="1">
    <source>
        <dbReference type="ARBA" id="ARBA00005417"/>
    </source>
</evidence>
<gene>
    <name evidence="6" type="ORF">ABB55_15085</name>
</gene>
<keyword evidence="3" id="KW-0547">Nucleotide-binding</keyword>
<keyword evidence="2" id="KW-0813">Transport</keyword>
<dbReference type="InterPro" id="IPR003439">
    <property type="entry name" value="ABC_transporter-like_ATP-bd"/>
</dbReference>
<dbReference type="PANTHER" id="PTHR42781">
    <property type="entry name" value="SPERMIDINE/PUTRESCINE IMPORT ATP-BINDING PROTEIN POTA"/>
    <property type="match status" value="1"/>
</dbReference>
<evidence type="ECO:0000256" key="3">
    <source>
        <dbReference type="ARBA" id="ARBA00022741"/>
    </source>
</evidence>
<dbReference type="AlphaFoldDB" id="A0A0P6VL24"/>
<dbReference type="InterPro" id="IPR050093">
    <property type="entry name" value="ABC_SmlMolc_Importer"/>
</dbReference>
<protein>
    <recommendedName>
        <fullName evidence="5">ABC transporter domain-containing protein</fullName>
    </recommendedName>
</protein>
<dbReference type="PROSITE" id="PS00211">
    <property type="entry name" value="ABC_TRANSPORTER_1"/>
    <property type="match status" value="1"/>
</dbReference>